<dbReference type="PANTHER" id="PTHR30185">
    <property type="entry name" value="CRYPTIC BETA-GLUCOSIDE BGL OPERON ANTITERMINATOR"/>
    <property type="match status" value="1"/>
</dbReference>
<dbReference type="CDD" id="cd05568">
    <property type="entry name" value="PTS_IIB_bgl_like"/>
    <property type="match status" value="1"/>
</dbReference>
<organism evidence="9 10">
    <name type="scientific">Dielma fastidiosa</name>
    <dbReference type="NCBI Taxonomy" id="1034346"/>
    <lineage>
        <taxon>Bacteria</taxon>
        <taxon>Bacillati</taxon>
        <taxon>Bacillota</taxon>
        <taxon>Erysipelotrichia</taxon>
        <taxon>Erysipelotrichales</taxon>
        <taxon>Erysipelotrichaceae</taxon>
        <taxon>Dielma</taxon>
    </lineage>
</organism>
<evidence type="ECO:0000256" key="4">
    <source>
        <dbReference type="ARBA" id="ARBA00023159"/>
    </source>
</evidence>
<dbReference type="Gene3D" id="1.10.10.10">
    <property type="entry name" value="Winged helix-like DNA-binding domain superfamily/Winged helix DNA-binding domain"/>
    <property type="match status" value="1"/>
</dbReference>
<dbReference type="Pfam" id="PF00359">
    <property type="entry name" value="PTS_EIIA_2"/>
    <property type="match status" value="1"/>
</dbReference>
<protein>
    <submittedName>
        <fullName evidence="9">Lichenan operon transcriptional antiterminator</fullName>
    </submittedName>
</protein>
<keyword evidence="1" id="KW-0808">Transferase</keyword>
<proteinExistence type="predicted"/>
<dbReference type="InterPro" id="IPR013011">
    <property type="entry name" value="PTS_EIIB_2"/>
</dbReference>
<dbReference type="GO" id="GO:0008982">
    <property type="term" value="F:protein-N(PI)-phosphohistidine-sugar phosphotransferase activity"/>
    <property type="evidence" value="ECO:0007669"/>
    <property type="project" value="InterPro"/>
</dbReference>
<keyword evidence="5" id="KW-0804">Transcription</keyword>
<dbReference type="RefSeq" id="WP_022938031.1">
    <property type="nucleotide sequence ID" value="NZ_CABKRQ010000004.1"/>
</dbReference>
<dbReference type="Proteomes" id="UP000247612">
    <property type="component" value="Unassembled WGS sequence"/>
</dbReference>
<dbReference type="EMBL" id="QJKH01000004">
    <property type="protein sequence ID" value="PXX80228.1"/>
    <property type="molecule type" value="Genomic_DNA"/>
</dbReference>
<dbReference type="STRING" id="1034346.GCA_000313565_01726"/>
<evidence type="ECO:0000259" key="6">
    <source>
        <dbReference type="PROSITE" id="PS51094"/>
    </source>
</evidence>
<dbReference type="SUPFAM" id="SSF63520">
    <property type="entry name" value="PTS-regulatory domain, PRD"/>
    <property type="match status" value="2"/>
</dbReference>
<dbReference type="GO" id="GO:0006355">
    <property type="term" value="P:regulation of DNA-templated transcription"/>
    <property type="evidence" value="ECO:0007669"/>
    <property type="project" value="InterPro"/>
</dbReference>
<dbReference type="SUPFAM" id="SSF55804">
    <property type="entry name" value="Phoshotransferase/anion transport protein"/>
    <property type="match status" value="1"/>
</dbReference>
<dbReference type="Gene3D" id="3.40.930.10">
    <property type="entry name" value="Mannitol-specific EII, Chain A"/>
    <property type="match status" value="1"/>
</dbReference>
<keyword evidence="4" id="KW-0010">Activator</keyword>
<dbReference type="InterPro" id="IPR050661">
    <property type="entry name" value="BglG_antiterminators"/>
</dbReference>
<dbReference type="Pfam" id="PF05043">
    <property type="entry name" value="Mga"/>
    <property type="match status" value="1"/>
</dbReference>
<dbReference type="AlphaFoldDB" id="A0A2V2EVH4"/>
<feature type="domain" description="PTS EIIB type-2" evidence="7">
    <location>
        <begin position="392"/>
        <end position="484"/>
    </location>
</feature>
<evidence type="ECO:0000256" key="2">
    <source>
        <dbReference type="ARBA" id="ARBA00022737"/>
    </source>
</evidence>
<dbReference type="PROSITE" id="PS51099">
    <property type="entry name" value="PTS_EIIB_TYPE_2"/>
    <property type="match status" value="1"/>
</dbReference>
<dbReference type="GeneID" id="94440902"/>
<dbReference type="InterPro" id="IPR036634">
    <property type="entry name" value="PRD_sf"/>
</dbReference>
<name>A0A2V2EVH4_9FIRM</name>
<evidence type="ECO:0000259" key="7">
    <source>
        <dbReference type="PROSITE" id="PS51099"/>
    </source>
</evidence>
<dbReference type="Gene3D" id="3.40.50.2300">
    <property type="match status" value="1"/>
</dbReference>
<evidence type="ECO:0000256" key="3">
    <source>
        <dbReference type="ARBA" id="ARBA00023015"/>
    </source>
</evidence>
<keyword evidence="10" id="KW-1185">Reference proteome</keyword>
<feature type="domain" description="PRD" evidence="8">
    <location>
        <begin position="175"/>
        <end position="278"/>
    </location>
</feature>
<gene>
    <name evidence="9" type="ORF">DES51_104235</name>
</gene>
<evidence type="ECO:0000313" key="10">
    <source>
        <dbReference type="Proteomes" id="UP000247612"/>
    </source>
</evidence>
<dbReference type="GO" id="GO:0009401">
    <property type="term" value="P:phosphoenolpyruvate-dependent sugar phosphotransferase system"/>
    <property type="evidence" value="ECO:0007669"/>
    <property type="project" value="InterPro"/>
</dbReference>
<dbReference type="InterPro" id="IPR036388">
    <property type="entry name" value="WH-like_DNA-bd_sf"/>
</dbReference>
<accession>A0A2V2EVH4</accession>
<feature type="domain" description="PRD" evidence="8">
    <location>
        <begin position="281"/>
        <end position="388"/>
    </location>
</feature>
<sequence>MLNKIDYQILELLAKNKEGMSSKSISFSLSKSSKTIQNRIPLLNDELKSYGATILVKKGIGYELKIDDEDLFNMIWQHEEASEDDVIDKLIQELIKTDGYIKADDLVASLYISKSTLTKALNQLRGILANYNLEIEVKPHYGLRIHGNEFDYRRFISSNYVQKCLVKESMFKSIDEDNDVYEKIRNIVNNAFITCNYSLPEYLTDGLIRHLYISIKRIMKGNTIDFSLESAHCSQNEDKLMDLIIQQLEAEFSIQFNDSEQEYVLLQLLSKQEIDQKDSSQVPEEINELVEKILIYLRDTMNFNFLNDFNLRIMLGLHLVPLKFRLEHGIVLKNPIIEEVRLQCISGYDLAIVATHMIEEAWGYSISESEISYFALHFDVALKKEKQLISKKKVLVVCGSGRASSQLIYYNFQQYFSQFIETIDICDVNRVEAMLESHPIDYIFTTVPLKIKTSVPIFEFSFFLNEDSIQKIKSVLTNEIQIKDIVQFFKPELFFTNVEAANKDEALAAIFKRVRENIELPDEFEELVLEREKFSSTDLLPHVALPHPNKTCTESTFISVTMLKKPIEWNKQKVWIIFLISMSKTSSEKYKFLYEWIIKLLSKNNTVQRLIDNANYETFVEELMRLN</sequence>
<dbReference type="Pfam" id="PF00874">
    <property type="entry name" value="PRD"/>
    <property type="match status" value="2"/>
</dbReference>
<dbReference type="InterPro" id="IPR007737">
    <property type="entry name" value="Mga_HTH"/>
</dbReference>
<keyword evidence="3" id="KW-0805">Transcription regulation</keyword>
<dbReference type="Gene3D" id="1.10.1790.10">
    <property type="entry name" value="PRD domain"/>
    <property type="match status" value="2"/>
</dbReference>
<dbReference type="PROSITE" id="PS51094">
    <property type="entry name" value="PTS_EIIA_TYPE_2"/>
    <property type="match status" value="1"/>
</dbReference>
<dbReference type="OrthoDB" id="3175596at2"/>
<keyword evidence="2" id="KW-0677">Repeat</keyword>
<feature type="domain" description="PTS EIIA type-2" evidence="6">
    <location>
        <begin position="487"/>
        <end position="626"/>
    </location>
</feature>
<dbReference type="PANTHER" id="PTHR30185:SF13">
    <property type="entry name" value="LICABCH OPERON REGULATOR-RELATED"/>
    <property type="match status" value="1"/>
</dbReference>
<dbReference type="InterPro" id="IPR002178">
    <property type="entry name" value="PTS_EIIA_type-2_dom"/>
</dbReference>
<evidence type="ECO:0000256" key="1">
    <source>
        <dbReference type="ARBA" id="ARBA00022679"/>
    </source>
</evidence>
<evidence type="ECO:0000313" key="9">
    <source>
        <dbReference type="EMBL" id="PXX80228.1"/>
    </source>
</evidence>
<evidence type="ECO:0000256" key="5">
    <source>
        <dbReference type="ARBA" id="ARBA00023163"/>
    </source>
</evidence>
<dbReference type="InterPro" id="IPR011608">
    <property type="entry name" value="PRD"/>
</dbReference>
<dbReference type="InterPro" id="IPR036095">
    <property type="entry name" value="PTS_EIIB-like_sf"/>
</dbReference>
<dbReference type="PROSITE" id="PS51372">
    <property type="entry name" value="PRD_2"/>
    <property type="match status" value="2"/>
</dbReference>
<evidence type="ECO:0000259" key="8">
    <source>
        <dbReference type="PROSITE" id="PS51372"/>
    </source>
</evidence>
<dbReference type="CDD" id="cd00211">
    <property type="entry name" value="PTS_IIA_fru"/>
    <property type="match status" value="1"/>
</dbReference>
<comment type="caution">
    <text evidence="9">The sequence shown here is derived from an EMBL/GenBank/DDBJ whole genome shotgun (WGS) entry which is preliminary data.</text>
</comment>
<reference evidence="9 10" key="1">
    <citation type="submission" date="2018-05" db="EMBL/GenBank/DDBJ databases">
        <title>Genomic Encyclopedia of Type Strains, Phase IV (KMG-IV): sequencing the most valuable type-strain genomes for metagenomic binning, comparative biology and taxonomic classification.</title>
        <authorList>
            <person name="Goeker M."/>
        </authorList>
    </citation>
    <scope>NUCLEOTIDE SEQUENCE [LARGE SCALE GENOMIC DNA]</scope>
    <source>
        <strain evidence="9 10">JC118</strain>
    </source>
</reference>
<dbReference type="InterPro" id="IPR016152">
    <property type="entry name" value="PTrfase/Anion_transptr"/>
</dbReference>
<dbReference type="SUPFAM" id="SSF52794">
    <property type="entry name" value="PTS system IIB component-like"/>
    <property type="match status" value="1"/>
</dbReference>